<feature type="compositionally biased region" description="Basic and acidic residues" evidence="1">
    <location>
        <begin position="461"/>
        <end position="480"/>
    </location>
</feature>
<feature type="compositionally biased region" description="Basic and acidic residues" evidence="1">
    <location>
        <begin position="793"/>
        <end position="808"/>
    </location>
</feature>
<feature type="region of interest" description="Disordered" evidence="1">
    <location>
        <begin position="1514"/>
        <end position="1534"/>
    </location>
</feature>
<feature type="region of interest" description="Disordered" evidence="1">
    <location>
        <begin position="1"/>
        <end position="26"/>
    </location>
</feature>
<evidence type="ECO:0000313" key="2">
    <source>
        <dbReference type="EMBL" id="JAT63294.1"/>
    </source>
</evidence>
<feature type="compositionally biased region" description="Acidic residues" evidence="1">
    <location>
        <begin position="162"/>
        <end position="171"/>
    </location>
</feature>
<proteinExistence type="predicted"/>
<feature type="compositionally biased region" description="Basic and acidic residues" evidence="1">
    <location>
        <begin position="221"/>
        <end position="242"/>
    </location>
</feature>
<feature type="compositionally biased region" description="Basic and acidic residues" evidence="1">
    <location>
        <begin position="145"/>
        <end position="161"/>
    </location>
</feature>
<name>A0A1D1Z8S4_9ARAE</name>
<feature type="compositionally biased region" description="Polar residues" evidence="1">
    <location>
        <begin position="777"/>
        <end position="792"/>
    </location>
</feature>
<feature type="region of interest" description="Disordered" evidence="1">
    <location>
        <begin position="100"/>
        <end position="285"/>
    </location>
</feature>
<feature type="non-terminal residue" evidence="2">
    <location>
        <position position="1"/>
    </location>
</feature>
<feature type="compositionally biased region" description="Basic and acidic residues" evidence="1">
    <location>
        <begin position="529"/>
        <end position="553"/>
    </location>
</feature>
<protein>
    <submittedName>
        <fullName evidence="2">Uncharacterized protein</fullName>
    </submittedName>
</protein>
<feature type="compositionally biased region" description="Polar residues" evidence="1">
    <location>
        <begin position="753"/>
        <end position="764"/>
    </location>
</feature>
<accession>A0A1D1Z8S4</accession>
<reference evidence="2" key="1">
    <citation type="submission" date="2015-07" db="EMBL/GenBank/DDBJ databases">
        <title>Transcriptome Assembly of Anthurium amnicola.</title>
        <authorList>
            <person name="Suzuki J."/>
        </authorList>
    </citation>
    <scope>NUCLEOTIDE SEQUENCE</scope>
</reference>
<feature type="compositionally biased region" description="Basic and acidic residues" evidence="1">
    <location>
        <begin position="1"/>
        <end position="10"/>
    </location>
</feature>
<feature type="compositionally biased region" description="Basic and acidic residues" evidence="1">
    <location>
        <begin position="1216"/>
        <end position="1240"/>
    </location>
</feature>
<feature type="compositionally biased region" description="Basic and acidic residues" evidence="1">
    <location>
        <begin position="390"/>
        <end position="406"/>
    </location>
</feature>
<feature type="compositionally biased region" description="Polar residues" evidence="1">
    <location>
        <begin position="108"/>
        <end position="126"/>
    </location>
</feature>
<feature type="region of interest" description="Disordered" evidence="1">
    <location>
        <begin position="740"/>
        <end position="847"/>
    </location>
</feature>
<dbReference type="EMBL" id="GDJX01004642">
    <property type="protein sequence ID" value="JAT63294.1"/>
    <property type="molecule type" value="Transcribed_RNA"/>
</dbReference>
<feature type="region of interest" description="Disordered" evidence="1">
    <location>
        <begin position="350"/>
        <end position="426"/>
    </location>
</feature>
<feature type="compositionally biased region" description="Acidic residues" evidence="1">
    <location>
        <begin position="1520"/>
        <end position="1533"/>
    </location>
</feature>
<feature type="compositionally biased region" description="Basic and acidic residues" evidence="1">
    <location>
        <begin position="265"/>
        <end position="280"/>
    </location>
</feature>
<feature type="region of interest" description="Disordered" evidence="1">
    <location>
        <begin position="1300"/>
        <end position="1328"/>
    </location>
</feature>
<dbReference type="PANTHER" id="PTHR35511">
    <property type="entry name" value="A-KINASE ANCHOR-LIKE PROTEIN"/>
    <property type="match status" value="1"/>
</dbReference>
<sequence length="1595" mass="176935">SEEGDLKAKPDEEEYENTPGDVGKLTETEDYIVEMSIPNEKVESECIHVVQGLQETTDKESAKDIILETDSQTTKISSYEDQSYIQSSQHREILYTVSSEGGPASVHLQGNQRNTENESNASTVEASNCHMVETKIEATVQTEPVKIELSEDDETRDKSDESQNDETDGSYEENRETFLGSEASKVIISSHDDSKDKETSYLPSPQEWDYKDYMTLSEAGRNIHVEKHTGDTKDNQEEEKMTAEPTETLEPEVQSDQEAGQLRIAEQKDPNEEVQSDKEPGQLNSEMVLNATNKEKEVEVCSLCLLSAPAEQTYKEVEIKAEPEKEACENNLSDLGKETKKIDDIVEMDIPHEKVESDSIPEVQGFKETTDEESAKDVILQSDNQSTKISSHEDQRCGQSSEHGEVLHTISSEEESLPACLQGNQRNTVNESNVATTIRIEDQQVETSSFQMVETKFEATAETEPIKIDLSEDNPIHDQSDQNQNNETPASYEENHDTFSGTKACEVKISSSDDSKAVEAGGLSSSQDWDDKNSHVSLSEAEKNIHVENHTEDTGDNLEGMIKAESTEALEPQSSGQSDEQARQLGTAEQNISNEDVKLDAETTENEEKQAEDCSLSISSAPMEQSNQKKVEGCEKLPEPNIKPISSFQMKEIMTSTDGDPRMNVHLSSHANGSAEEITSDQMDAWKNGTSYDHPFEGPNNLNCTLKEDSISSAADVISHAENLDGAKDFKTTSVDSLSITINDSTNPKDESSASVDPTSQGEATVQEEDGKEQEENFSLTSSEKTVQNTNSNEDKESNRKPFEHNLEVMDSSEEIETKESWDKGQNKSLDMKLPADGTTSGVSDKFERLNDSPLEVPEENIISNNNKIEPMTVKICAKEDLVHIEKLDTVYASSVPIISDVASAKDELCQETPSIKLEGEAILHNEDREKQNVDFNMSALSNEETVGNASFHKVKESDNMPDKHSPEVAVSAEMAEIKEIRDESTYKEVHVLSASEVSNEESEFVEAKDVIKKASAALIEGPTHEDITSNEQNKRFSLEAVNDASHSAEAQKVETPSSRSALTNINSVIDQEDESFSNVGHCASMVKKDMEGVMEYDEDTETQLEVSNVMFKEQISGIADSHEKIMSEKQSQFLPYEQVSVEEKPPVEGREVMNSMKYENRELSTLNTPQNEEKQMGISYLPVSQFLIDRIMREEDDKSQITIQEEGTGGGCEVKNMKQQDRSDLSSGKKVEAIEEPKKPGNAVSLIVEDQSSDAQEFTSTNEENPKRNTSGFSLMETLLEDAKIGILVSEKLTHIVPKEEEKHATSEKSETQSEVKNKENPSIMTDEKNNCAAEVTVQKAILNNNEALTKNLDTPSVEKTNRNKILQEGSQKFVEAKEIQTNIEMCEKATIEDHVPEIIVVNDTLLNTQHPTQKSSSPVVEAEPVPVEALEFETEGKEVKTQVDDEQDGRTAQMDSMVEGPIKEIKLSDAGKVQPSDFEKDSMDENNQMAENILEEESLAINNVELNKEKIDEKLEEEKTDGEEDGKDEELEVNKAATDASVIVEAREEAAKSAHKKSHNILAGVKSKVKHSIAKVKKAITGKSSQSKMMPPK</sequence>
<evidence type="ECO:0000256" key="1">
    <source>
        <dbReference type="SAM" id="MobiDB-lite"/>
    </source>
</evidence>
<feature type="region of interest" description="Disordered" evidence="1">
    <location>
        <begin position="1205"/>
        <end position="1245"/>
    </location>
</feature>
<gene>
    <name evidence="2" type="ORF">g.116392</name>
</gene>
<feature type="region of interest" description="Disordered" evidence="1">
    <location>
        <begin position="461"/>
        <end position="629"/>
    </location>
</feature>
<feature type="compositionally biased region" description="Polar residues" evidence="1">
    <location>
        <begin position="616"/>
        <end position="626"/>
    </location>
</feature>
<dbReference type="PANTHER" id="PTHR35511:SF2">
    <property type="entry name" value="A-KINASE ANCHOR-LIKE PROTEIN"/>
    <property type="match status" value="1"/>
</dbReference>
<feature type="compositionally biased region" description="Basic and acidic residues" evidence="1">
    <location>
        <begin position="595"/>
        <end position="612"/>
    </location>
</feature>
<feature type="compositionally biased region" description="Basic and acidic residues" evidence="1">
    <location>
        <begin position="190"/>
        <end position="199"/>
    </location>
</feature>
<feature type="compositionally biased region" description="Basic and acidic residues" evidence="1">
    <location>
        <begin position="816"/>
        <end position="826"/>
    </location>
</feature>
<organism evidence="2">
    <name type="scientific">Anthurium amnicola</name>
    <dbReference type="NCBI Taxonomy" id="1678845"/>
    <lineage>
        <taxon>Eukaryota</taxon>
        <taxon>Viridiplantae</taxon>
        <taxon>Streptophyta</taxon>
        <taxon>Embryophyta</taxon>
        <taxon>Tracheophyta</taxon>
        <taxon>Spermatophyta</taxon>
        <taxon>Magnoliopsida</taxon>
        <taxon>Liliopsida</taxon>
        <taxon>Araceae</taxon>
        <taxon>Pothoideae</taxon>
        <taxon>Potheae</taxon>
        <taxon>Anthurium</taxon>
    </lineage>
</organism>